<accession>A0A7W3LPS6</accession>
<protein>
    <submittedName>
        <fullName evidence="2">HEXXH motif-containing protein</fullName>
    </submittedName>
</protein>
<proteinExistence type="predicted"/>
<sequence length="441" mass="47414">MTSPHTAPGRTVPDEILRALAAGSGGNAALELLNAVQHGKHLLLVRHIRALAPRTATGYDLLKEVQKNDREAADRVLRYPTVGVWAWRTARALEDGRSDDPRADGMALLAAAAAVRARFPAEIGVPVRDGAVTLPSLGRALLPGATTARVRSGPHGAAVTGGDASVAVPADPHRDAPGWQALRRLTAESGGRRLDLLLDDHDPYRMPGTARLGDRLPEAEVERWRATLRGAWELLVPRHWTICAETAAVLRTLSPLPAPEGGGQSSATAQHAFGGIGLSEPPHRHFFAVTFAHEVQHTKLTALLDAVPLTAPDDGARYRAPWRDDPRPVAGLLQGAYAHLGIAGFWRRQRHHESGDMATYAHTCFARWRDAALWVCRTLAASGGLTPHGRVFVAGMTRTLEDWAAEPVPPAALAAARAAEARRLADWRERNGPLPALQRAT</sequence>
<dbReference type="RefSeq" id="WP_182844286.1">
    <property type="nucleotide sequence ID" value="NZ_BAAALP010000014.1"/>
</dbReference>
<evidence type="ECO:0000313" key="3">
    <source>
        <dbReference type="Proteomes" id="UP000572680"/>
    </source>
</evidence>
<dbReference type="Proteomes" id="UP000572680">
    <property type="component" value="Unassembled WGS sequence"/>
</dbReference>
<reference evidence="2 3" key="1">
    <citation type="submission" date="2020-08" db="EMBL/GenBank/DDBJ databases">
        <title>Genomic Encyclopedia of Type Strains, Phase IV (KMG-IV): sequencing the most valuable type-strain genomes for metagenomic binning, comparative biology and taxonomic classification.</title>
        <authorList>
            <person name="Goeker M."/>
        </authorList>
    </citation>
    <scope>NUCLEOTIDE SEQUENCE [LARGE SCALE GENOMIC DNA]</scope>
    <source>
        <strain evidence="2 3">DSM 44197</strain>
    </source>
</reference>
<gene>
    <name evidence="2" type="ORF">HNR61_003637</name>
</gene>
<organism evidence="2 3">
    <name type="scientific">Actinomadura namibiensis</name>
    <dbReference type="NCBI Taxonomy" id="182080"/>
    <lineage>
        <taxon>Bacteria</taxon>
        <taxon>Bacillati</taxon>
        <taxon>Actinomycetota</taxon>
        <taxon>Actinomycetes</taxon>
        <taxon>Streptosporangiales</taxon>
        <taxon>Thermomonosporaceae</taxon>
        <taxon>Actinomadura</taxon>
    </lineage>
</organism>
<comment type="caution">
    <text evidence="2">The sequence shown here is derived from an EMBL/GenBank/DDBJ whole genome shotgun (WGS) entry which is preliminary data.</text>
</comment>
<feature type="region of interest" description="Disordered" evidence="1">
    <location>
        <begin position="148"/>
        <end position="172"/>
    </location>
</feature>
<dbReference type="NCBIfam" id="TIGR04267">
    <property type="entry name" value="mod_HExxH"/>
    <property type="match status" value="1"/>
</dbReference>
<name>A0A7W3LPS6_ACTNM</name>
<evidence type="ECO:0000313" key="2">
    <source>
        <dbReference type="EMBL" id="MBA8951997.1"/>
    </source>
</evidence>
<evidence type="ECO:0000256" key="1">
    <source>
        <dbReference type="SAM" id="MobiDB-lite"/>
    </source>
</evidence>
<keyword evidence="3" id="KW-1185">Reference proteome</keyword>
<dbReference type="AlphaFoldDB" id="A0A7W3LPS6"/>
<dbReference type="EMBL" id="JACJIA010000004">
    <property type="protein sequence ID" value="MBA8951997.1"/>
    <property type="molecule type" value="Genomic_DNA"/>
</dbReference>
<dbReference type="InterPro" id="IPR026337">
    <property type="entry name" value="AKG_HExxH"/>
</dbReference>